<protein>
    <submittedName>
        <fullName evidence="1">Uncharacterized protein</fullName>
    </submittedName>
</protein>
<name>A0ACC0MBC6_RHOML</name>
<sequence length="151" mass="16840">MQNEDDSNNTTIFVGGLNESVSDEQLRQFFSPYGQLVHVKILVGKQCGLVQFASSHCANVALKMLNGTQLARQNIRLSWGRSPSNKQALFKLNWIQTSGTVDLMDINLDIKLVDVLKLLKIPISKMEVIMDIETICKAPNCSTCAIVYSFM</sequence>
<accession>A0ACC0MBC6</accession>
<proteinExistence type="predicted"/>
<comment type="caution">
    <text evidence="1">The sequence shown here is derived from an EMBL/GenBank/DDBJ whole genome shotgun (WGS) entry which is preliminary data.</text>
</comment>
<evidence type="ECO:0000313" key="2">
    <source>
        <dbReference type="Proteomes" id="UP001062846"/>
    </source>
</evidence>
<reference evidence="1" key="1">
    <citation type="submission" date="2022-02" db="EMBL/GenBank/DDBJ databases">
        <title>Plant Genome Project.</title>
        <authorList>
            <person name="Zhang R.-G."/>
        </authorList>
    </citation>
    <scope>NUCLEOTIDE SEQUENCE</scope>
    <source>
        <strain evidence="1">AT1</strain>
    </source>
</reference>
<dbReference type="EMBL" id="CM046396">
    <property type="protein sequence ID" value="KAI8537861.1"/>
    <property type="molecule type" value="Genomic_DNA"/>
</dbReference>
<dbReference type="Proteomes" id="UP001062846">
    <property type="component" value="Chromosome 9"/>
</dbReference>
<organism evidence="1 2">
    <name type="scientific">Rhododendron molle</name>
    <name type="common">Chinese azalea</name>
    <name type="synonym">Azalea mollis</name>
    <dbReference type="NCBI Taxonomy" id="49168"/>
    <lineage>
        <taxon>Eukaryota</taxon>
        <taxon>Viridiplantae</taxon>
        <taxon>Streptophyta</taxon>
        <taxon>Embryophyta</taxon>
        <taxon>Tracheophyta</taxon>
        <taxon>Spermatophyta</taxon>
        <taxon>Magnoliopsida</taxon>
        <taxon>eudicotyledons</taxon>
        <taxon>Gunneridae</taxon>
        <taxon>Pentapetalae</taxon>
        <taxon>asterids</taxon>
        <taxon>Ericales</taxon>
        <taxon>Ericaceae</taxon>
        <taxon>Ericoideae</taxon>
        <taxon>Rhodoreae</taxon>
        <taxon>Rhododendron</taxon>
    </lineage>
</organism>
<evidence type="ECO:0000313" key="1">
    <source>
        <dbReference type="EMBL" id="KAI8537861.1"/>
    </source>
</evidence>
<keyword evidence="2" id="KW-1185">Reference proteome</keyword>
<gene>
    <name evidence="1" type="ORF">RHMOL_Rhmol09G0057100</name>
</gene>